<dbReference type="Proteomes" id="UP000297229">
    <property type="component" value="Unassembled WGS sequence"/>
</dbReference>
<evidence type="ECO:0000313" key="1">
    <source>
        <dbReference type="EMBL" id="TGO73440.1"/>
    </source>
</evidence>
<evidence type="ECO:0000313" key="2">
    <source>
        <dbReference type="Proteomes" id="UP000297229"/>
    </source>
</evidence>
<protein>
    <submittedName>
        <fullName evidence="1">Uncharacterized protein</fullName>
    </submittedName>
</protein>
<comment type="caution">
    <text evidence="1">The sequence shown here is derived from an EMBL/GenBank/DDBJ whole genome shotgun (WGS) entry which is preliminary data.</text>
</comment>
<sequence>MVFTNRGDSWGVRVSRFLTHPGSQNQEYSFKNDDALDLVVTRVFMVGDWRAQPSEHVMIQGSITPAIKV</sequence>
<name>A0A4Z1JPC6_9HELO</name>
<dbReference type="AlphaFoldDB" id="A0A4Z1JPC6"/>
<accession>A0A4Z1JPC6</accession>
<proteinExistence type="predicted"/>
<keyword evidence="2" id="KW-1185">Reference proteome</keyword>
<dbReference type="EMBL" id="PQXM01000359">
    <property type="protein sequence ID" value="TGO73440.1"/>
    <property type="molecule type" value="Genomic_DNA"/>
</dbReference>
<gene>
    <name evidence="1" type="ORF">BELL_0361g00100</name>
</gene>
<organism evidence="1 2">
    <name type="scientific">Botrytis elliptica</name>
    <dbReference type="NCBI Taxonomy" id="278938"/>
    <lineage>
        <taxon>Eukaryota</taxon>
        <taxon>Fungi</taxon>
        <taxon>Dikarya</taxon>
        <taxon>Ascomycota</taxon>
        <taxon>Pezizomycotina</taxon>
        <taxon>Leotiomycetes</taxon>
        <taxon>Helotiales</taxon>
        <taxon>Sclerotiniaceae</taxon>
        <taxon>Botrytis</taxon>
    </lineage>
</organism>
<reference evidence="1 2" key="1">
    <citation type="submission" date="2017-12" db="EMBL/GenBank/DDBJ databases">
        <title>Comparative genomics of Botrytis spp.</title>
        <authorList>
            <person name="Valero-Jimenez C.A."/>
            <person name="Tapia P."/>
            <person name="Veloso J."/>
            <person name="Silva-Moreno E."/>
            <person name="Staats M."/>
            <person name="Valdes J.H."/>
            <person name="Van Kan J.A.L."/>
        </authorList>
    </citation>
    <scope>NUCLEOTIDE SEQUENCE [LARGE SCALE GENOMIC DNA]</scope>
    <source>
        <strain evidence="1 2">Be9601</strain>
    </source>
</reference>